<evidence type="ECO:0000313" key="2">
    <source>
        <dbReference type="Proteomes" id="UP000789525"/>
    </source>
</evidence>
<organism evidence="1 2">
    <name type="scientific">Acaulospora colombiana</name>
    <dbReference type="NCBI Taxonomy" id="27376"/>
    <lineage>
        <taxon>Eukaryota</taxon>
        <taxon>Fungi</taxon>
        <taxon>Fungi incertae sedis</taxon>
        <taxon>Mucoromycota</taxon>
        <taxon>Glomeromycotina</taxon>
        <taxon>Glomeromycetes</taxon>
        <taxon>Diversisporales</taxon>
        <taxon>Acaulosporaceae</taxon>
        <taxon>Acaulospora</taxon>
    </lineage>
</organism>
<dbReference type="Proteomes" id="UP000789525">
    <property type="component" value="Unassembled WGS sequence"/>
</dbReference>
<feature type="non-terminal residue" evidence="1">
    <location>
        <position position="363"/>
    </location>
</feature>
<gene>
    <name evidence="1" type="ORF">ACOLOM_LOCUS10767</name>
</gene>
<name>A0ACA9PJY9_9GLOM</name>
<keyword evidence="2" id="KW-1185">Reference proteome</keyword>
<reference evidence="1" key="1">
    <citation type="submission" date="2021-06" db="EMBL/GenBank/DDBJ databases">
        <authorList>
            <person name="Kallberg Y."/>
            <person name="Tangrot J."/>
            <person name="Rosling A."/>
        </authorList>
    </citation>
    <scope>NUCLEOTIDE SEQUENCE</scope>
    <source>
        <strain evidence="1">CL356</strain>
    </source>
</reference>
<evidence type="ECO:0000313" key="1">
    <source>
        <dbReference type="EMBL" id="CAG8712955.1"/>
    </source>
</evidence>
<comment type="caution">
    <text evidence="1">The sequence shown here is derived from an EMBL/GenBank/DDBJ whole genome shotgun (WGS) entry which is preliminary data.</text>
</comment>
<proteinExistence type="predicted"/>
<dbReference type="EMBL" id="CAJVPT010035926">
    <property type="protein sequence ID" value="CAG8712955.1"/>
    <property type="molecule type" value="Genomic_DNA"/>
</dbReference>
<accession>A0ACA9PJY9</accession>
<sequence>RISAQLKRENIVKVDREVLKADHQVETEMRQERTLQRLRSKRVSFYLPRGKVGRWERDKARLDSINTKELHHEIEMLQARIKELEAALADLQSKVTSEPHPLLAQSLQKATEGLKSDSEASKDTGSDEEELVDTFGSLTLDTAGETRNESNVNIEAQLGLPIDLLLLSRQFPFKNVHEAEDSFRKFIRSNLPSKEVAFDCVIGLHSQLSWATPSVVWEDVRHNIFDPIYTAGNVANDQQVAILFITMALAVLADPKRPMYHPDSHRYYHLSRASMSLGEQLLAVFNGMINDSNGANRAWGALSLAIRIAQMVHRDNEQWNKYPEQAERRRRVWWDLVSFETGFGFALGRPRAIHPKSVVIKHT</sequence>
<feature type="non-terminal residue" evidence="1">
    <location>
        <position position="1"/>
    </location>
</feature>
<protein>
    <submittedName>
        <fullName evidence="1">459_t:CDS:1</fullName>
    </submittedName>
</protein>